<comment type="function">
    <text evidence="7">Part of the tripartite ATP-independent periplasmic (TRAP) transport system.</text>
</comment>
<feature type="transmembrane region" description="Helical" evidence="7">
    <location>
        <begin position="6"/>
        <end position="34"/>
    </location>
</feature>
<dbReference type="Proteomes" id="UP000049983">
    <property type="component" value="Unassembled WGS sequence"/>
</dbReference>
<evidence type="ECO:0000313" key="9">
    <source>
        <dbReference type="EMBL" id="CTQ74484.1"/>
    </source>
</evidence>
<dbReference type="PANTHER" id="PTHR33362">
    <property type="entry name" value="SIALIC ACID TRAP TRANSPORTER PERMEASE PROTEIN SIAT-RELATED"/>
    <property type="match status" value="1"/>
</dbReference>
<feature type="transmembrane region" description="Helical" evidence="7">
    <location>
        <begin position="398"/>
        <end position="421"/>
    </location>
</feature>
<reference evidence="10" key="1">
    <citation type="submission" date="2015-07" db="EMBL/GenBank/DDBJ databases">
        <authorList>
            <person name="Rodrigo-Torres Lidia"/>
            <person name="Arahal R.David."/>
        </authorList>
    </citation>
    <scope>NUCLEOTIDE SEQUENCE [LARGE SCALE GENOMIC DNA]</scope>
    <source>
        <strain evidence="10">CECT 5096</strain>
    </source>
</reference>
<sequence length="426" mass="44807">MGLAILLGVFGVSVILGVPVAFAMGISAAAAFWYEGFPLLMTFQRAISGISTFSLLAIPFFVFAGELMLHGGIAVRLVRFASALVGHVRGGLASVNIFSSMLFGGISGSAIADISALGSLLIPVMKEKGYRPDYAVNVTVTSSIAGIVIPPSHNMIIFVVAAGGGISISKLFLAGVIPGMVMCLCLAVAAYVVALKHNYGSEPFPGWQVVLQTAVSAIPGLITAVIIVGGVLSGVFTVTESGAFGAIYALVLTAVAYRTLGWNEFVISVTSALRTTAMVMILIGFASSFAYLLALYQVPSKLSEFLLGISEHKIVILLMINIMLLMLGMIMDMAALILICTPIFLPIARDLGMDPVQFGIMLLVNLGLGLCTPPVGTCLFVGCAVGKIKIEEALKSIWPFYLALFVALMLVTYVPAISMFLPSLFE</sequence>
<evidence type="ECO:0000256" key="6">
    <source>
        <dbReference type="ARBA" id="ARBA00023136"/>
    </source>
</evidence>
<dbReference type="OrthoDB" id="9790209at2"/>
<dbReference type="GO" id="GO:0022857">
    <property type="term" value="F:transmembrane transporter activity"/>
    <property type="evidence" value="ECO:0007669"/>
    <property type="project" value="UniProtKB-UniRule"/>
</dbReference>
<feature type="transmembrane region" description="Helical" evidence="7">
    <location>
        <begin position="272"/>
        <end position="294"/>
    </location>
</feature>
<feature type="transmembrane region" description="Helical" evidence="7">
    <location>
        <begin position="134"/>
        <end position="159"/>
    </location>
</feature>
<accession>A0A0M6ZYU8</accession>
<proteinExistence type="inferred from homology"/>
<comment type="similarity">
    <text evidence="7">Belongs to the TRAP transporter large permease family.</text>
</comment>
<evidence type="ECO:0000313" key="10">
    <source>
        <dbReference type="Proteomes" id="UP000049983"/>
    </source>
</evidence>
<feature type="transmembrane region" description="Helical" evidence="7">
    <location>
        <begin position="214"/>
        <end position="236"/>
    </location>
</feature>
<evidence type="ECO:0000256" key="1">
    <source>
        <dbReference type="ARBA" id="ARBA00004429"/>
    </source>
</evidence>
<feature type="domain" description="TRAP C4-dicarboxylate transport system permease DctM subunit" evidence="8">
    <location>
        <begin position="8"/>
        <end position="417"/>
    </location>
</feature>
<comment type="subcellular location">
    <subcellularLocation>
        <location evidence="1 7">Cell inner membrane</location>
        <topology evidence="1 7">Multi-pass membrane protein</topology>
    </subcellularLocation>
</comment>
<dbReference type="GO" id="GO:0005886">
    <property type="term" value="C:plasma membrane"/>
    <property type="evidence" value="ECO:0007669"/>
    <property type="project" value="UniProtKB-SubCell"/>
</dbReference>
<protein>
    <recommendedName>
        <fullName evidence="7">TRAP transporter large permease protein</fullName>
    </recommendedName>
</protein>
<gene>
    <name evidence="9" type="primary">siaT_33</name>
    <name evidence="9" type="ORF">LA5096_04065</name>
</gene>
<feature type="transmembrane region" description="Helical" evidence="7">
    <location>
        <begin position="315"/>
        <end position="348"/>
    </location>
</feature>
<dbReference type="EMBL" id="CXWC01000011">
    <property type="protein sequence ID" value="CTQ74484.1"/>
    <property type="molecule type" value="Genomic_DNA"/>
</dbReference>
<comment type="subunit">
    <text evidence="7">The complex comprises the extracytoplasmic solute receptor protein and the two transmembrane proteins.</text>
</comment>
<keyword evidence="7" id="KW-0813">Transport</keyword>
<dbReference type="NCBIfam" id="TIGR00786">
    <property type="entry name" value="dctM"/>
    <property type="match status" value="1"/>
</dbReference>
<dbReference type="STRING" id="311410.LA5095_00927"/>
<keyword evidence="3 7" id="KW-0997">Cell inner membrane</keyword>
<dbReference type="InterPro" id="IPR010656">
    <property type="entry name" value="DctM"/>
</dbReference>
<evidence type="ECO:0000256" key="3">
    <source>
        <dbReference type="ARBA" id="ARBA00022519"/>
    </source>
</evidence>
<feature type="transmembrane region" description="Helical" evidence="7">
    <location>
        <begin position="360"/>
        <end position="386"/>
    </location>
</feature>
<keyword evidence="5 7" id="KW-1133">Transmembrane helix</keyword>
<keyword evidence="4 7" id="KW-0812">Transmembrane</keyword>
<keyword evidence="6 7" id="KW-0472">Membrane</keyword>
<dbReference type="Pfam" id="PF06808">
    <property type="entry name" value="DctM"/>
    <property type="match status" value="1"/>
</dbReference>
<keyword evidence="2" id="KW-1003">Cell membrane</keyword>
<keyword evidence="10" id="KW-1185">Reference proteome</keyword>
<dbReference type="PIRSF" id="PIRSF006066">
    <property type="entry name" value="HI0050"/>
    <property type="match status" value="1"/>
</dbReference>
<name>A0A0M6ZYU8_9HYPH</name>
<dbReference type="InterPro" id="IPR004681">
    <property type="entry name" value="TRAP_DctM"/>
</dbReference>
<organism evidence="9 10">
    <name type="scientific">Roseibium album</name>
    <dbReference type="NCBI Taxonomy" id="311410"/>
    <lineage>
        <taxon>Bacteria</taxon>
        <taxon>Pseudomonadati</taxon>
        <taxon>Pseudomonadota</taxon>
        <taxon>Alphaproteobacteria</taxon>
        <taxon>Hyphomicrobiales</taxon>
        <taxon>Stappiaceae</taxon>
        <taxon>Roseibium</taxon>
    </lineage>
</organism>
<feature type="transmembrane region" description="Helical" evidence="7">
    <location>
        <begin position="243"/>
        <end position="260"/>
    </location>
</feature>
<evidence type="ECO:0000256" key="2">
    <source>
        <dbReference type="ARBA" id="ARBA00022475"/>
    </source>
</evidence>
<feature type="transmembrane region" description="Helical" evidence="7">
    <location>
        <begin position="171"/>
        <end position="194"/>
    </location>
</feature>
<evidence type="ECO:0000256" key="7">
    <source>
        <dbReference type="RuleBase" id="RU369079"/>
    </source>
</evidence>
<evidence type="ECO:0000259" key="8">
    <source>
        <dbReference type="Pfam" id="PF06808"/>
    </source>
</evidence>
<dbReference type="RefSeq" id="WP_055112301.1">
    <property type="nucleotide sequence ID" value="NZ_CANKXR010000005.1"/>
</dbReference>
<dbReference type="GeneID" id="97671383"/>
<evidence type="ECO:0000256" key="4">
    <source>
        <dbReference type="ARBA" id="ARBA00022692"/>
    </source>
</evidence>
<dbReference type="AlphaFoldDB" id="A0A0M6ZYU8"/>
<dbReference type="PANTHER" id="PTHR33362:SF2">
    <property type="entry name" value="TRAP TRANSPORTER LARGE PERMEASE PROTEIN"/>
    <property type="match status" value="1"/>
</dbReference>
<feature type="transmembrane region" description="Helical" evidence="7">
    <location>
        <begin position="46"/>
        <end position="63"/>
    </location>
</feature>
<evidence type="ECO:0000256" key="5">
    <source>
        <dbReference type="ARBA" id="ARBA00022989"/>
    </source>
</evidence>
<feature type="transmembrane region" description="Helical" evidence="7">
    <location>
        <begin position="100"/>
        <end position="122"/>
    </location>
</feature>